<evidence type="ECO:0000313" key="1">
    <source>
        <dbReference type="EMBL" id="GBN26687.1"/>
    </source>
</evidence>
<dbReference type="AlphaFoldDB" id="A0A4Y2MLL8"/>
<organism evidence="1 2">
    <name type="scientific">Araneus ventricosus</name>
    <name type="common">Orbweaver spider</name>
    <name type="synonym">Epeira ventricosa</name>
    <dbReference type="NCBI Taxonomy" id="182803"/>
    <lineage>
        <taxon>Eukaryota</taxon>
        <taxon>Metazoa</taxon>
        <taxon>Ecdysozoa</taxon>
        <taxon>Arthropoda</taxon>
        <taxon>Chelicerata</taxon>
        <taxon>Arachnida</taxon>
        <taxon>Araneae</taxon>
        <taxon>Araneomorphae</taxon>
        <taxon>Entelegynae</taxon>
        <taxon>Araneoidea</taxon>
        <taxon>Araneidae</taxon>
        <taxon>Araneus</taxon>
    </lineage>
</organism>
<dbReference type="Proteomes" id="UP000499080">
    <property type="component" value="Unassembled WGS sequence"/>
</dbReference>
<reference evidence="1 2" key="1">
    <citation type="journal article" date="2019" name="Sci. Rep.">
        <title>Orb-weaving spider Araneus ventricosus genome elucidates the spidroin gene catalogue.</title>
        <authorList>
            <person name="Kono N."/>
            <person name="Nakamura H."/>
            <person name="Ohtoshi R."/>
            <person name="Moran D.A.P."/>
            <person name="Shinohara A."/>
            <person name="Yoshida Y."/>
            <person name="Fujiwara M."/>
            <person name="Mori M."/>
            <person name="Tomita M."/>
            <person name="Arakawa K."/>
        </authorList>
    </citation>
    <scope>NUCLEOTIDE SEQUENCE [LARGE SCALE GENOMIC DNA]</scope>
</reference>
<sequence>MLQRLRRLQLINVRNGQDRYAPTTIRQKQKGKRNCETGCFSVYLKCHMQCQFIYEKGKRNFITGVSEELGNWTECLTKQNSKADKSPCVQHLTPG</sequence>
<evidence type="ECO:0000313" key="2">
    <source>
        <dbReference type="Proteomes" id="UP000499080"/>
    </source>
</evidence>
<dbReference type="EMBL" id="BGPR01007418">
    <property type="protein sequence ID" value="GBN26687.1"/>
    <property type="molecule type" value="Genomic_DNA"/>
</dbReference>
<name>A0A4Y2MLL8_ARAVE</name>
<comment type="caution">
    <text evidence="1">The sequence shown here is derived from an EMBL/GenBank/DDBJ whole genome shotgun (WGS) entry which is preliminary data.</text>
</comment>
<gene>
    <name evidence="1" type="ORF">AVEN_133545_1</name>
</gene>
<proteinExistence type="predicted"/>
<keyword evidence="2" id="KW-1185">Reference proteome</keyword>
<accession>A0A4Y2MLL8</accession>
<protein>
    <submittedName>
        <fullName evidence="1">Uncharacterized protein</fullName>
    </submittedName>
</protein>